<dbReference type="Proteomes" id="UP000327044">
    <property type="component" value="Unassembled WGS sequence"/>
</dbReference>
<organism evidence="2 3">
    <name type="scientific">Photinus pyralis</name>
    <name type="common">Common eastern firefly</name>
    <name type="synonym">Lampyris pyralis</name>
    <dbReference type="NCBI Taxonomy" id="7054"/>
    <lineage>
        <taxon>Eukaryota</taxon>
        <taxon>Metazoa</taxon>
        <taxon>Ecdysozoa</taxon>
        <taxon>Arthropoda</taxon>
        <taxon>Hexapoda</taxon>
        <taxon>Insecta</taxon>
        <taxon>Pterygota</taxon>
        <taxon>Neoptera</taxon>
        <taxon>Endopterygota</taxon>
        <taxon>Coleoptera</taxon>
        <taxon>Polyphaga</taxon>
        <taxon>Elateriformia</taxon>
        <taxon>Elateroidea</taxon>
        <taxon>Lampyridae</taxon>
        <taxon>Lampyrinae</taxon>
        <taxon>Photinus</taxon>
    </lineage>
</organism>
<name>A0A5N4A8J1_PHOPY</name>
<sequence>MLKCKMKDIQAASSMDIITLAKQLNNDHLREKLLDSFILKKRTQKGRKTRFKVHPDTLSSSDSDEPNEQCTNGFTHHHRYLYDCTEKLMCDHEQASSVSIPSPKHSEVLQTTIPKQFPSRVKRKSTPRSPNVQQMDAKLLSLLQKIYLCIESIRISIDLKIVKPDGTAEWEKRRTRSAEFCSRLQRNYLYQLTRQIADLQVKGRSSDQALPLLTSAYQTLLQAFQAYHNHIPISLGDLVPDKLRMLVEYANELCDFYVELLREETDGLLKKDLLENIRNGCAMVLSRVNEMTIPLQETVSKRRSVSKSSLASRKKCTCKKALNDKLSMYSIPNACKKDLLLKKSTAEKLNGVTRCGPCVQSRYKTAGFKHRPPVNRSAPAKPKLFPKRTLEPIKETPVESPKNHDDIETMVKVHKDKEMTKMNQSIDTEWEQVVLQFRGLCESLTAKEKREVSQAQLEILLKNLMEMALSGKINNNTPNGINGSHINSCKDSGPTKSLPNLAVSKTQNGEIHIKNGYNLEGLKTSAENKQESTHSLQSQWKILEVSGAKNAQLICIRDEGSGIEVPKNPNPSLATLPPETTEHEPAPITKVLAERIENETVPLETNVKISHPPPPRKLTPLPKHKIKTILQGKLSHAKVMKMLPMYCKSTDQHPWEVVDNITHRLLEDILLVISKEIQVGDILQSLYNSEFL</sequence>
<dbReference type="InParanoid" id="A0A5N4A8J1"/>
<reference evidence="2 3" key="1">
    <citation type="journal article" date="2018" name="Elife">
        <title>Firefly genomes illuminate parallel origins of bioluminescence in beetles.</title>
        <authorList>
            <person name="Fallon T.R."/>
            <person name="Lower S.E."/>
            <person name="Chang C.H."/>
            <person name="Bessho-Uehara M."/>
            <person name="Martin G.J."/>
            <person name="Bewick A.J."/>
            <person name="Behringer M."/>
            <person name="Debat H.J."/>
            <person name="Wong I."/>
            <person name="Day J.C."/>
            <person name="Suvorov A."/>
            <person name="Silva C.J."/>
            <person name="Stanger-Hall K.F."/>
            <person name="Hall D.W."/>
            <person name="Schmitz R.J."/>
            <person name="Nelson D.R."/>
            <person name="Lewis S.M."/>
            <person name="Shigenobu S."/>
            <person name="Bybee S.M."/>
            <person name="Larracuente A.M."/>
            <person name="Oba Y."/>
            <person name="Weng J.K."/>
        </authorList>
    </citation>
    <scope>NUCLEOTIDE SEQUENCE [LARGE SCALE GENOMIC DNA]</scope>
    <source>
        <strain evidence="2">1611_PpyrPB1</strain>
        <tissue evidence="2">Whole body</tissue>
    </source>
</reference>
<evidence type="ECO:0000313" key="2">
    <source>
        <dbReference type="EMBL" id="KAB0793578.1"/>
    </source>
</evidence>
<protein>
    <submittedName>
        <fullName evidence="2">Uncharacterized protein</fullName>
    </submittedName>
</protein>
<dbReference type="OrthoDB" id="8193942at2759"/>
<dbReference type="AlphaFoldDB" id="A0A5N4A8J1"/>
<gene>
    <name evidence="2" type="ORF">PPYR_13198</name>
</gene>
<evidence type="ECO:0000313" key="3">
    <source>
        <dbReference type="Proteomes" id="UP000327044"/>
    </source>
</evidence>
<keyword evidence="3" id="KW-1185">Reference proteome</keyword>
<feature type="region of interest" description="Disordered" evidence="1">
    <location>
        <begin position="45"/>
        <end position="69"/>
    </location>
</feature>
<proteinExistence type="predicted"/>
<accession>A0A5N4A8J1</accession>
<evidence type="ECO:0000256" key="1">
    <source>
        <dbReference type="SAM" id="MobiDB-lite"/>
    </source>
</evidence>
<dbReference type="EMBL" id="VVIM01000009">
    <property type="protein sequence ID" value="KAB0793578.1"/>
    <property type="molecule type" value="Genomic_DNA"/>
</dbReference>
<comment type="caution">
    <text evidence="2">The sequence shown here is derived from an EMBL/GenBank/DDBJ whole genome shotgun (WGS) entry which is preliminary data.</text>
</comment>